<proteinExistence type="inferred from homology"/>
<accession>A0ABQ5LNT8</accession>
<keyword evidence="9 10" id="KW-0472">Membrane</keyword>
<keyword evidence="8 10" id="KW-1133">Transmembrane helix</keyword>
<evidence type="ECO:0000256" key="8">
    <source>
        <dbReference type="ARBA" id="ARBA00022989"/>
    </source>
</evidence>
<organism evidence="11 12">
    <name type="scientific">Sinisalibacter aestuarii</name>
    <dbReference type="NCBI Taxonomy" id="2949426"/>
    <lineage>
        <taxon>Bacteria</taxon>
        <taxon>Pseudomonadati</taxon>
        <taxon>Pseudomonadota</taxon>
        <taxon>Alphaproteobacteria</taxon>
        <taxon>Rhodobacterales</taxon>
        <taxon>Roseobacteraceae</taxon>
        <taxon>Sinisalibacter</taxon>
    </lineage>
</organism>
<keyword evidence="10" id="KW-0997">Cell inner membrane</keyword>
<evidence type="ECO:0000256" key="10">
    <source>
        <dbReference type="RuleBase" id="RU364125"/>
    </source>
</evidence>
<sequence>MADVEEPDGGADEAAPKKAGRKGLVIGLVLALLLGGGGFYAVYSGMILGQREAALPDAGAHDDTAETLPPVAFVPLEPLVISLGTGTRSRHLRFRAELEVAPEAQADVTKLTPRVMDVLNSYLRAVELSDLENASSLIGLRAQMLRRIQLVTGEGRVRDLLIMEFVLS</sequence>
<dbReference type="Pfam" id="PF03748">
    <property type="entry name" value="FliL"/>
    <property type="match status" value="1"/>
</dbReference>
<keyword evidence="11" id="KW-0966">Cell projection</keyword>
<keyword evidence="6 10" id="KW-0812">Transmembrane</keyword>
<keyword evidence="7 10" id="KW-0283">Flagellar rotation</keyword>
<evidence type="ECO:0000256" key="1">
    <source>
        <dbReference type="ARBA" id="ARBA00002254"/>
    </source>
</evidence>
<keyword evidence="4" id="KW-1003">Cell membrane</keyword>
<dbReference type="InterPro" id="IPR005503">
    <property type="entry name" value="FliL"/>
</dbReference>
<evidence type="ECO:0000256" key="4">
    <source>
        <dbReference type="ARBA" id="ARBA00022475"/>
    </source>
</evidence>
<comment type="function">
    <text evidence="1 10">Controls the rotational direction of flagella during chemotaxis.</text>
</comment>
<dbReference type="EMBL" id="BROH01000001">
    <property type="protein sequence ID" value="GKY86675.1"/>
    <property type="molecule type" value="Genomic_DNA"/>
</dbReference>
<keyword evidence="11" id="KW-0969">Cilium</keyword>
<dbReference type="RefSeq" id="WP_281840635.1">
    <property type="nucleotide sequence ID" value="NZ_BROH01000001.1"/>
</dbReference>
<gene>
    <name evidence="11" type="ORF">STA1M1_05440</name>
</gene>
<evidence type="ECO:0000313" key="12">
    <source>
        <dbReference type="Proteomes" id="UP001144205"/>
    </source>
</evidence>
<keyword evidence="12" id="KW-1185">Reference proteome</keyword>
<comment type="subcellular location">
    <subcellularLocation>
        <location evidence="10">Cell inner membrane</location>
    </subcellularLocation>
    <subcellularLocation>
        <location evidence="2">Cell membrane</location>
        <topology evidence="2">Single-pass membrane protein</topology>
    </subcellularLocation>
</comment>
<name>A0ABQ5LNT8_9RHOB</name>
<keyword evidence="11" id="KW-0282">Flagellum</keyword>
<evidence type="ECO:0000256" key="9">
    <source>
        <dbReference type="ARBA" id="ARBA00023136"/>
    </source>
</evidence>
<keyword evidence="5 10" id="KW-0145">Chemotaxis</keyword>
<protein>
    <recommendedName>
        <fullName evidence="10">Flagellar protein FliL</fullName>
    </recommendedName>
</protein>
<dbReference type="PANTHER" id="PTHR35091:SF2">
    <property type="entry name" value="FLAGELLAR PROTEIN FLIL"/>
    <property type="match status" value="1"/>
</dbReference>
<evidence type="ECO:0000256" key="5">
    <source>
        <dbReference type="ARBA" id="ARBA00022500"/>
    </source>
</evidence>
<comment type="similarity">
    <text evidence="3 10">Belongs to the FliL family.</text>
</comment>
<evidence type="ECO:0000256" key="2">
    <source>
        <dbReference type="ARBA" id="ARBA00004162"/>
    </source>
</evidence>
<dbReference type="PANTHER" id="PTHR35091">
    <property type="entry name" value="FLAGELLAR PROTEIN FLIL"/>
    <property type="match status" value="1"/>
</dbReference>
<evidence type="ECO:0000256" key="7">
    <source>
        <dbReference type="ARBA" id="ARBA00022779"/>
    </source>
</evidence>
<feature type="transmembrane region" description="Helical" evidence="10">
    <location>
        <begin position="24"/>
        <end position="43"/>
    </location>
</feature>
<comment type="caution">
    <text evidence="11">The sequence shown here is derived from an EMBL/GenBank/DDBJ whole genome shotgun (WGS) entry which is preliminary data.</text>
</comment>
<dbReference type="Proteomes" id="UP001144205">
    <property type="component" value="Unassembled WGS sequence"/>
</dbReference>
<evidence type="ECO:0000313" key="11">
    <source>
        <dbReference type="EMBL" id="GKY86675.1"/>
    </source>
</evidence>
<reference evidence="11" key="1">
    <citation type="journal article" date="2023" name="Int. J. Syst. Evol. Microbiol.">
        <title>Sinisalibacter aestuarii sp. nov., isolated from estuarine sediment of the Arakawa River.</title>
        <authorList>
            <person name="Arafat S.T."/>
            <person name="Hirano S."/>
            <person name="Sato A."/>
            <person name="Takeuchi K."/>
            <person name="Yasuda T."/>
            <person name="Terahara T."/>
            <person name="Hamada M."/>
            <person name="Kobayashi T."/>
        </authorList>
    </citation>
    <scope>NUCLEOTIDE SEQUENCE</scope>
    <source>
        <strain evidence="11">B-399</strain>
    </source>
</reference>
<evidence type="ECO:0000256" key="3">
    <source>
        <dbReference type="ARBA" id="ARBA00008281"/>
    </source>
</evidence>
<evidence type="ECO:0000256" key="6">
    <source>
        <dbReference type="ARBA" id="ARBA00022692"/>
    </source>
</evidence>